<gene>
    <name evidence="2" type="ORF">U6A24_12580</name>
</gene>
<evidence type="ECO:0008006" key="4">
    <source>
        <dbReference type="Google" id="ProtNLM"/>
    </source>
</evidence>
<reference evidence="2 3" key="1">
    <citation type="journal article" date="2013" name="Int. J. Syst. Evol. Microbiol.">
        <title>Aquimarina gracilis sp. nov., isolated from the gut microflora of a mussel, Mytilus coruscus, and emended description of Aquimarina spongiae.</title>
        <authorList>
            <person name="Park S.C."/>
            <person name="Choe H.N."/>
            <person name="Baik K.S."/>
            <person name="Seong C.N."/>
        </authorList>
    </citation>
    <scope>NUCLEOTIDE SEQUENCE [LARGE SCALE GENOMIC DNA]</scope>
    <source>
        <strain evidence="2 3">PSC32</strain>
    </source>
</reference>
<keyword evidence="3" id="KW-1185">Reference proteome</keyword>
<dbReference type="Proteomes" id="UP001327027">
    <property type="component" value="Unassembled WGS sequence"/>
</dbReference>
<feature type="signal peptide" evidence="1">
    <location>
        <begin position="1"/>
        <end position="26"/>
    </location>
</feature>
<keyword evidence="1" id="KW-0732">Signal</keyword>
<accession>A0ABU5ZWS8</accession>
<sequence length="675" mass="74860">MKVYFKSHSMTFLPLMFLLFFTGCHEEELLPEETEQTTETVITRGSIFHKKGFVSQEEIPDVMASLKSKMPTKSVYSINKIQDNGISIYLDKIKNLSIKGQHTNYTFPVSVEGSLPNELFMLSIDQNTDGSIEEPIMIKYTMSQKAFDYVLANDGEIDYRYFKADYAFYDFGDFLKNKDAAKFGANGCSGTGSLGADPGEYPTMQPNQSFTNNGTTSVFGGTTLNSNVTYIFTSNVTDDTDEDSETSTVSVETNVRNIESSFQPPNLDYTGNIISSANNTTASLSINVGVSSPPAGNPNPGGGGGIGSPCSITHHTDVDGHVLTVIDCVDIGDDANLSAFSNRTVCEPIDYVGLNLTDLRLESLNHFWSSLDRSWLEQHRAFLTPLVDFRFAGGQESFAKKIQDAEKTGKVNEVEGMQILYYINQNNSSEESDKFGEAALDAWEGGGDVDLEDEIIIDPSVNDCASDIINRLKLKDTHGSVNPDIFNGGNSHISQFILDMFDANPNHHLVFNVEQLGLSNGNELNGRTHKNGNIITITIDEDLVNDATQLFMAKTIIHESMHAFIQHTYYNDFSSTIHQTIRSLYQTYAADNTPRTAWNMSEHEFISNYVEALAMSLASWDFHKQSIDYYKMLSWGGLETSVAYQRLSEAEKTNIQNAIQNERNNRSGAKGETCP</sequence>
<name>A0ABU5ZWS8_9FLAO</name>
<dbReference type="RefSeq" id="WP_324180329.1">
    <property type="nucleotide sequence ID" value="NZ_BAABAW010000024.1"/>
</dbReference>
<comment type="caution">
    <text evidence="2">The sequence shown here is derived from an EMBL/GenBank/DDBJ whole genome shotgun (WGS) entry which is preliminary data.</text>
</comment>
<evidence type="ECO:0000313" key="3">
    <source>
        <dbReference type="Proteomes" id="UP001327027"/>
    </source>
</evidence>
<feature type="chain" id="PRO_5047298816" description="SprT-like family protein" evidence="1">
    <location>
        <begin position="27"/>
        <end position="675"/>
    </location>
</feature>
<dbReference type="PROSITE" id="PS51257">
    <property type="entry name" value="PROKAR_LIPOPROTEIN"/>
    <property type="match status" value="1"/>
</dbReference>
<protein>
    <recommendedName>
        <fullName evidence="4">SprT-like family protein</fullName>
    </recommendedName>
</protein>
<evidence type="ECO:0000313" key="2">
    <source>
        <dbReference type="EMBL" id="MEB3346305.1"/>
    </source>
</evidence>
<proteinExistence type="predicted"/>
<evidence type="ECO:0000256" key="1">
    <source>
        <dbReference type="SAM" id="SignalP"/>
    </source>
</evidence>
<organism evidence="2 3">
    <name type="scientific">Aquimarina gracilis</name>
    <dbReference type="NCBI Taxonomy" id="874422"/>
    <lineage>
        <taxon>Bacteria</taxon>
        <taxon>Pseudomonadati</taxon>
        <taxon>Bacteroidota</taxon>
        <taxon>Flavobacteriia</taxon>
        <taxon>Flavobacteriales</taxon>
        <taxon>Flavobacteriaceae</taxon>
        <taxon>Aquimarina</taxon>
    </lineage>
</organism>
<dbReference type="EMBL" id="JAYKLX010000005">
    <property type="protein sequence ID" value="MEB3346305.1"/>
    <property type="molecule type" value="Genomic_DNA"/>
</dbReference>